<organism evidence="1 2">
    <name type="scientific">Aphanomyces euteiches</name>
    <dbReference type="NCBI Taxonomy" id="100861"/>
    <lineage>
        <taxon>Eukaryota</taxon>
        <taxon>Sar</taxon>
        <taxon>Stramenopiles</taxon>
        <taxon>Oomycota</taxon>
        <taxon>Saprolegniomycetes</taxon>
        <taxon>Saprolegniales</taxon>
        <taxon>Verrucalvaceae</taxon>
        <taxon>Aphanomyces</taxon>
    </lineage>
</organism>
<name>A0A6G0XRS2_9STRA</name>
<evidence type="ECO:0008006" key="3">
    <source>
        <dbReference type="Google" id="ProtNLM"/>
    </source>
</evidence>
<dbReference type="VEuPathDB" id="FungiDB:AeMF1_019778"/>
<proteinExistence type="predicted"/>
<evidence type="ECO:0000313" key="2">
    <source>
        <dbReference type="Proteomes" id="UP000481153"/>
    </source>
</evidence>
<sequence length="339" mass="37745">MSTGYKGFRSWAAQECPTLKPGETYDTRATKFSQMGSSIVSPPTSIRVVNPSFEALTRNHYGQVTPQDFSNPVRAAKDNGEIAHSRTFLGQSLYQRDFANFHEEGKRIAELSMEAFQAAFDSLAEEPNQESPDAVKKINRDDVGELLQAVYGKPPATRILEIYAHMFDVCPDGFVTWEVFQEATLRLSSFLLHQTIKPSSHSIGWVDFVKKVLPNGTPSSSHQIDYGTYGSDPLARPYMNRSHGMASTTSDLFDGSTKASYHIPRYQGFIPHTKCNPTAVSQGECEKPRPKAEDLRLYHSNNIPGYTGHKPVDSKNVRGEAKTGCDVRTTNGLVYKPHF</sequence>
<dbReference type="AlphaFoldDB" id="A0A6G0XRS2"/>
<evidence type="ECO:0000313" key="1">
    <source>
        <dbReference type="EMBL" id="KAF0743268.1"/>
    </source>
</evidence>
<accession>A0A6G0XRS2</accession>
<keyword evidence="2" id="KW-1185">Reference proteome</keyword>
<comment type="caution">
    <text evidence="1">The sequence shown here is derived from an EMBL/GenBank/DDBJ whole genome shotgun (WGS) entry which is preliminary data.</text>
</comment>
<gene>
    <name evidence="1" type="ORF">Ae201684_001957</name>
</gene>
<protein>
    <recommendedName>
        <fullName evidence="3">EF-hand domain-containing protein</fullName>
    </recommendedName>
</protein>
<dbReference type="EMBL" id="VJMJ01000019">
    <property type="protein sequence ID" value="KAF0743268.1"/>
    <property type="molecule type" value="Genomic_DNA"/>
</dbReference>
<dbReference type="Proteomes" id="UP000481153">
    <property type="component" value="Unassembled WGS sequence"/>
</dbReference>
<reference evidence="1 2" key="1">
    <citation type="submission" date="2019-07" db="EMBL/GenBank/DDBJ databases">
        <title>Genomics analysis of Aphanomyces spp. identifies a new class of oomycete effector associated with host adaptation.</title>
        <authorList>
            <person name="Gaulin E."/>
        </authorList>
    </citation>
    <scope>NUCLEOTIDE SEQUENCE [LARGE SCALE GENOMIC DNA]</scope>
    <source>
        <strain evidence="1 2">ATCC 201684</strain>
    </source>
</reference>